<proteinExistence type="predicted"/>
<dbReference type="Proteomes" id="UP001177021">
    <property type="component" value="Unassembled WGS sequence"/>
</dbReference>
<accession>A0ACB0JEC9</accession>
<name>A0ACB0JEC9_TRIPR</name>
<dbReference type="EMBL" id="CASHSV030000034">
    <property type="protein sequence ID" value="CAJ2642435.1"/>
    <property type="molecule type" value="Genomic_DNA"/>
</dbReference>
<comment type="caution">
    <text evidence="1">The sequence shown here is derived from an EMBL/GenBank/DDBJ whole genome shotgun (WGS) entry which is preliminary data.</text>
</comment>
<keyword evidence="2" id="KW-1185">Reference proteome</keyword>
<evidence type="ECO:0000313" key="2">
    <source>
        <dbReference type="Proteomes" id="UP001177021"/>
    </source>
</evidence>
<evidence type="ECO:0000313" key="1">
    <source>
        <dbReference type="EMBL" id="CAJ2642435.1"/>
    </source>
</evidence>
<protein>
    <submittedName>
        <fullName evidence="1">Uncharacterized protein</fullName>
    </submittedName>
</protein>
<gene>
    <name evidence="1" type="ORF">MILVUS5_LOCUS11908</name>
</gene>
<sequence length="174" mass="19340">MQLHPRYFGRNLRDNLVSKLMKDVEGTCSFCHSSSSRHCHISSSTKGSNTLFPLLINPECCLKVSIPRKCQLGRKWQLGLAGVLHIIEALADNSSLEELNLADNSVPTELSALQCDLPSKSCSHNQEDKLDTMKVDDNQEAFCSLNTLDEQLEVACYGHAISFEISISLVKFLI</sequence>
<reference evidence="1" key="1">
    <citation type="submission" date="2023-10" db="EMBL/GenBank/DDBJ databases">
        <authorList>
            <person name="Rodriguez Cubillos JULIANA M."/>
            <person name="De Vega J."/>
        </authorList>
    </citation>
    <scope>NUCLEOTIDE SEQUENCE</scope>
</reference>
<organism evidence="1 2">
    <name type="scientific">Trifolium pratense</name>
    <name type="common">Red clover</name>
    <dbReference type="NCBI Taxonomy" id="57577"/>
    <lineage>
        <taxon>Eukaryota</taxon>
        <taxon>Viridiplantae</taxon>
        <taxon>Streptophyta</taxon>
        <taxon>Embryophyta</taxon>
        <taxon>Tracheophyta</taxon>
        <taxon>Spermatophyta</taxon>
        <taxon>Magnoliopsida</taxon>
        <taxon>eudicotyledons</taxon>
        <taxon>Gunneridae</taxon>
        <taxon>Pentapetalae</taxon>
        <taxon>rosids</taxon>
        <taxon>fabids</taxon>
        <taxon>Fabales</taxon>
        <taxon>Fabaceae</taxon>
        <taxon>Papilionoideae</taxon>
        <taxon>50 kb inversion clade</taxon>
        <taxon>NPAAA clade</taxon>
        <taxon>Hologalegina</taxon>
        <taxon>IRL clade</taxon>
        <taxon>Trifolieae</taxon>
        <taxon>Trifolium</taxon>
    </lineage>
</organism>